<protein>
    <recommendedName>
        <fullName evidence="3">Scramblase</fullName>
    </recommendedName>
</protein>
<dbReference type="EMBL" id="LVZK01000001">
    <property type="protein sequence ID" value="OAP85834.1"/>
    <property type="molecule type" value="Genomic_DNA"/>
</dbReference>
<gene>
    <name evidence="1" type="ORF">A4H34_01165</name>
</gene>
<evidence type="ECO:0000313" key="1">
    <source>
        <dbReference type="EMBL" id="OAP85834.1"/>
    </source>
</evidence>
<reference evidence="1 2" key="1">
    <citation type="submission" date="2016-04" db="EMBL/GenBank/DDBJ databases">
        <title>Peptidophaga gingivicola gen. nov., sp. nov., isolated from human subgingival plaque.</title>
        <authorList>
            <person name="Beall C.J."/>
            <person name="Mokrzan E.M."/>
            <person name="Griffen A.L."/>
            <person name="Leys E.J."/>
        </authorList>
    </citation>
    <scope>NUCLEOTIDE SEQUENCE [LARGE SCALE GENOMIC DNA]</scope>
    <source>
        <strain evidence="1 2">BA112</strain>
    </source>
</reference>
<comment type="caution">
    <text evidence="1">The sequence shown here is derived from an EMBL/GenBank/DDBJ whole genome shotgun (WGS) entry which is preliminary data.</text>
</comment>
<sequence length="189" mass="20602">MNNESVALEGDRLIMRRRSFSSSSDFSIEGKDGAVVGQIVGKDSRKPRPFGRFREFEIVDASADVLAYVSKVRVPGARGGYALTRQDGSPLAAIVCANSPATVIFIEPADGLPMEFHAENFRHRFDIKSMDSKASVVQGSYRLTGGVEYTLNFAPGVSRDWQVLAIAAALAFDISRRFGTQFFRKATGG</sequence>
<organism evidence="1 2">
    <name type="scientific">Peptidiphaga gingivicola</name>
    <dbReference type="NCBI Taxonomy" id="2741497"/>
    <lineage>
        <taxon>Bacteria</taxon>
        <taxon>Bacillati</taxon>
        <taxon>Actinomycetota</taxon>
        <taxon>Actinomycetes</taxon>
        <taxon>Actinomycetales</taxon>
        <taxon>Actinomycetaceae</taxon>
        <taxon>Peptidiphaga</taxon>
    </lineage>
</organism>
<keyword evidence="2" id="KW-1185">Reference proteome</keyword>
<evidence type="ECO:0000313" key="2">
    <source>
        <dbReference type="Proteomes" id="UP000078368"/>
    </source>
</evidence>
<proteinExistence type="predicted"/>
<accession>A0A179B481</accession>
<dbReference type="AlphaFoldDB" id="A0A179B481"/>
<evidence type="ECO:0008006" key="3">
    <source>
        <dbReference type="Google" id="ProtNLM"/>
    </source>
</evidence>
<name>A0A179B481_9ACTO</name>
<dbReference type="Proteomes" id="UP000078368">
    <property type="component" value="Unassembled WGS sequence"/>
</dbReference>